<dbReference type="GO" id="GO:0008235">
    <property type="term" value="F:metalloexopeptidase activity"/>
    <property type="evidence" value="ECO:0007669"/>
    <property type="project" value="UniProtKB-ARBA"/>
</dbReference>
<dbReference type="PROSITE" id="PS00491">
    <property type="entry name" value="PROLINE_PEPTIDASE"/>
    <property type="match status" value="1"/>
</dbReference>
<dbReference type="InterPro" id="IPR050659">
    <property type="entry name" value="Peptidase_M24B"/>
</dbReference>
<evidence type="ECO:0000259" key="6">
    <source>
        <dbReference type="Pfam" id="PF01321"/>
    </source>
</evidence>
<dbReference type="AlphaFoldDB" id="A0A5C6AJQ5"/>
<dbReference type="InterPro" id="IPR001131">
    <property type="entry name" value="Peptidase_M24B_aminopep-P_CS"/>
</dbReference>
<evidence type="ECO:0000256" key="2">
    <source>
        <dbReference type="ARBA" id="ARBA00022723"/>
    </source>
</evidence>
<dbReference type="SUPFAM" id="SSF55920">
    <property type="entry name" value="Creatinase/aminopeptidase"/>
    <property type="match status" value="1"/>
</dbReference>
<reference evidence="7 8" key="1">
    <citation type="submission" date="2019-02" db="EMBL/GenBank/DDBJ databases">
        <title>Deep-cultivation of Planctomycetes and their phenomic and genomic characterization uncovers novel biology.</title>
        <authorList>
            <person name="Wiegand S."/>
            <person name="Jogler M."/>
            <person name="Boedeker C."/>
            <person name="Pinto D."/>
            <person name="Vollmers J."/>
            <person name="Rivas-Marin E."/>
            <person name="Kohn T."/>
            <person name="Peeters S.H."/>
            <person name="Heuer A."/>
            <person name="Rast P."/>
            <person name="Oberbeckmann S."/>
            <person name="Bunk B."/>
            <person name="Jeske O."/>
            <person name="Meyerdierks A."/>
            <person name="Storesund J.E."/>
            <person name="Kallscheuer N."/>
            <person name="Luecker S."/>
            <person name="Lage O.M."/>
            <person name="Pohl T."/>
            <person name="Merkel B.J."/>
            <person name="Hornburger P."/>
            <person name="Mueller R.-W."/>
            <person name="Bruemmer F."/>
            <person name="Labrenz M."/>
            <person name="Spormann A.M."/>
            <person name="Op Den Camp H."/>
            <person name="Overmann J."/>
            <person name="Amann R."/>
            <person name="Jetten M.S.M."/>
            <person name="Mascher T."/>
            <person name="Medema M.H."/>
            <person name="Devos D.P."/>
            <person name="Kaster A.-K."/>
            <person name="Ovreas L."/>
            <person name="Rohde M."/>
            <person name="Galperin M.Y."/>
            <person name="Jogler C."/>
        </authorList>
    </citation>
    <scope>NUCLEOTIDE SEQUENCE [LARGE SCALE GENOMIC DNA]</scope>
    <source>
        <strain evidence="7 8">Pla108</strain>
    </source>
</reference>
<dbReference type="SUPFAM" id="SSF53092">
    <property type="entry name" value="Creatinase/prolidase N-terminal domain"/>
    <property type="match status" value="1"/>
</dbReference>
<dbReference type="InterPro" id="IPR000587">
    <property type="entry name" value="Creatinase_N"/>
</dbReference>
<dbReference type="EMBL" id="SJPR01000001">
    <property type="protein sequence ID" value="TWU00253.1"/>
    <property type="molecule type" value="Genomic_DNA"/>
</dbReference>
<dbReference type="PANTHER" id="PTHR46112:SF3">
    <property type="entry name" value="AMINOPEPTIDASE YPDF"/>
    <property type="match status" value="1"/>
</dbReference>
<dbReference type="RefSeq" id="WP_197526276.1">
    <property type="nucleotide sequence ID" value="NZ_SJPR01000001.1"/>
</dbReference>
<keyword evidence="4" id="KW-0482">Metalloprotease</keyword>
<evidence type="ECO:0000256" key="1">
    <source>
        <dbReference type="ARBA" id="ARBA00022670"/>
    </source>
</evidence>
<organism evidence="7 8">
    <name type="scientific">Botrimarina colliarenosi</name>
    <dbReference type="NCBI Taxonomy" id="2528001"/>
    <lineage>
        <taxon>Bacteria</taxon>
        <taxon>Pseudomonadati</taxon>
        <taxon>Planctomycetota</taxon>
        <taxon>Planctomycetia</taxon>
        <taxon>Pirellulales</taxon>
        <taxon>Lacipirellulaceae</taxon>
        <taxon>Botrimarina</taxon>
    </lineage>
</organism>
<dbReference type="EC" id="3.4.-.-" evidence="7"/>
<dbReference type="PANTHER" id="PTHR46112">
    <property type="entry name" value="AMINOPEPTIDASE"/>
    <property type="match status" value="1"/>
</dbReference>
<evidence type="ECO:0000256" key="3">
    <source>
        <dbReference type="ARBA" id="ARBA00022801"/>
    </source>
</evidence>
<protein>
    <submittedName>
        <fullName evidence="7">Putative peptidase</fullName>
        <ecNumber evidence="7">3.4.-.-</ecNumber>
    </submittedName>
</protein>
<evidence type="ECO:0000256" key="4">
    <source>
        <dbReference type="ARBA" id="ARBA00023049"/>
    </source>
</evidence>
<sequence>MSPKPPAITADEHRLRIANLQHRMAEQDVDAVLLPGGASLRYFTGVRWGLSERLLGAVIGLEGGPVYIAPAFEEPKLRQLMKVEGEVRTWHEDASPYELVAQLLDEWGSKRVALDEPTPWTFLMGLLEAAIDVEWAEPLTTIAACRAAKSPAEIALVRWAMGLTLDVHRRVHTMIQPGMTTTEIVRAIDQMHRDGGADGGSTFCIVAFGDQSAFPHGPDGEQTLRDGDTVLVDTGCTVEGYHSDLTRTYVLGEPTERQRRLWAVEREAQQAAFDAVRPGAAAGSIDDAARAVIARHGFGPDYQTPGLPHRTGHGLGLEIHERPFLVRGDETPLVPGMIASIEPMLCVYGEMGIRLEDHFVVTDDGADWLSEPSTSLDAPFG</sequence>
<dbReference type="GO" id="GO:0006508">
    <property type="term" value="P:proteolysis"/>
    <property type="evidence" value="ECO:0007669"/>
    <property type="project" value="UniProtKB-KW"/>
</dbReference>
<dbReference type="InterPro" id="IPR001714">
    <property type="entry name" value="Pept_M24_MAP"/>
</dbReference>
<dbReference type="InterPro" id="IPR036005">
    <property type="entry name" value="Creatinase/aminopeptidase-like"/>
</dbReference>
<evidence type="ECO:0000259" key="5">
    <source>
        <dbReference type="Pfam" id="PF00557"/>
    </source>
</evidence>
<gene>
    <name evidence="7" type="ORF">Pla108_12000</name>
</gene>
<dbReference type="GO" id="GO:0004177">
    <property type="term" value="F:aminopeptidase activity"/>
    <property type="evidence" value="ECO:0007669"/>
    <property type="project" value="UniProtKB-ARBA"/>
</dbReference>
<keyword evidence="8" id="KW-1185">Reference proteome</keyword>
<name>A0A5C6AJQ5_9BACT</name>
<feature type="domain" description="Peptidase M24" evidence="5">
    <location>
        <begin position="157"/>
        <end position="363"/>
    </location>
</feature>
<evidence type="ECO:0000313" key="8">
    <source>
        <dbReference type="Proteomes" id="UP000317421"/>
    </source>
</evidence>
<accession>A0A5C6AJQ5</accession>
<dbReference type="Pfam" id="PF00557">
    <property type="entry name" value="Peptidase_M24"/>
    <property type="match status" value="1"/>
</dbReference>
<dbReference type="Gene3D" id="3.90.230.10">
    <property type="entry name" value="Creatinase/methionine aminopeptidase superfamily"/>
    <property type="match status" value="1"/>
</dbReference>
<evidence type="ECO:0000313" key="7">
    <source>
        <dbReference type="EMBL" id="TWU00253.1"/>
    </source>
</evidence>
<keyword evidence="1" id="KW-0645">Protease</keyword>
<feature type="domain" description="Creatinase N-terminal" evidence="6">
    <location>
        <begin position="16"/>
        <end position="147"/>
    </location>
</feature>
<dbReference type="GO" id="GO:0046872">
    <property type="term" value="F:metal ion binding"/>
    <property type="evidence" value="ECO:0007669"/>
    <property type="project" value="UniProtKB-KW"/>
</dbReference>
<dbReference type="InterPro" id="IPR029149">
    <property type="entry name" value="Creatin/AminoP/Spt16_N"/>
</dbReference>
<dbReference type="Gene3D" id="3.40.350.10">
    <property type="entry name" value="Creatinase/prolidase N-terminal domain"/>
    <property type="match status" value="1"/>
</dbReference>
<comment type="caution">
    <text evidence="7">The sequence shown here is derived from an EMBL/GenBank/DDBJ whole genome shotgun (WGS) entry which is preliminary data.</text>
</comment>
<dbReference type="Pfam" id="PF01321">
    <property type="entry name" value="Creatinase_N"/>
    <property type="match status" value="1"/>
</dbReference>
<keyword evidence="2" id="KW-0479">Metal-binding</keyword>
<dbReference type="Proteomes" id="UP000317421">
    <property type="component" value="Unassembled WGS sequence"/>
</dbReference>
<proteinExistence type="predicted"/>
<dbReference type="InterPro" id="IPR000994">
    <property type="entry name" value="Pept_M24"/>
</dbReference>
<keyword evidence="3 7" id="KW-0378">Hydrolase</keyword>
<dbReference type="PRINTS" id="PR00599">
    <property type="entry name" value="MAPEPTIDASE"/>
</dbReference>